<dbReference type="KEGG" id="scs:Sta7437_1070"/>
<accession>K9XQ57</accession>
<dbReference type="RefSeq" id="WP_015192321.1">
    <property type="nucleotide sequence ID" value="NC_019748.1"/>
</dbReference>
<dbReference type="PANTHER" id="PTHR12526">
    <property type="entry name" value="GLYCOSYLTRANSFERASE"/>
    <property type="match status" value="1"/>
</dbReference>
<evidence type="ECO:0000313" key="3">
    <source>
        <dbReference type="Proteomes" id="UP000010473"/>
    </source>
</evidence>
<dbReference type="HOGENOM" id="CLU_009583_28_3_3"/>
<evidence type="ECO:0000259" key="1">
    <source>
        <dbReference type="Pfam" id="PF00534"/>
    </source>
</evidence>
<dbReference type="GO" id="GO:0016757">
    <property type="term" value="F:glycosyltransferase activity"/>
    <property type="evidence" value="ECO:0007669"/>
    <property type="project" value="InterPro"/>
</dbReference>
<gene>
    <name evidence="2" type="ordered locus">Sta7437_1070</name>
</gene>
<organism evidence="2 3">
    <name type="scientific">Stanieria cyanosphaera (strain ATCC 29371 / PCC 7437)</name>
    <dbReference type="NCBI Taxonomy" id="111780"/>
    <lineage>
        <taxon>Bacteria</taxon>
        <taxon>Bacillati</taxon>
        <taxon>Cyanobacteriota</taxon>
        <taxon>Cyanophyceae</taxon>
        <taxon>Pleurocapsales</taxon>
        <taxon>Dermocarpellaceae</taxon>
        <taxon>Stanieria</taxon>
    </lineage>
</organism>
<dbReference type="PANTHER" id="PTHR12526:SF637">
    <property type="entry name" value="GLYCOSYLTRANSFERASE EPSF-RELATED"/>
    <property type="match status" value="1"/>
</dbReference>
<dbReference type="eggNOG" id="COG0438">
    <property type="taxonomic scope" value="Bacteria"/>
</dbReference>
<dbReference type="InterPro" id="IPR001296">
    <property type="entry name" value="Glyco_trans_1"/>
</dbReference>
<evidence type="ECO:0000313" key="2">
    <source>
        <dbReference type="EMBL" id="AFZ34648.1"/>
    </source>
</evidence>
<reference evidence="3" key="1">
    <citation type="journal article" date="2013" name="Proc. Natl. Acad. Sci. U.S.A.">
        <title>Improving the coverage of the cyanobacterial phylum using diversity-driven genome sequencing.</title>
        <authorList>
            <person name="Shih P.M."/>
            <person name="Wu D."/>
            <person name="Latifi A."/>
            <person name="Axen S.D."/>
            <person name="Fewer D.P."/>
            <person name="Talla E."/>
            <person name="Calteau A."/>
            <person name="Cai F."/>
            <person name="Tandeau de Marsac N."/>
            <person name="Rippka R."/>
            <person name="Herdman M."/>
            <person name="Sivonen K."/>
            <person name="Coursin T."/>
            <person name="Laurent T."/>
            <person name="Goodwin L."/>
            <person name="Nolan M."/>
            <person name="Davenport K.W."/>
            <person name="Han C.S."/>
            <person name="Rubin E.M."/>
            <person name="Eisen J.A."/>
            <person name="Woyke T."/>
            <person name="Gugger M."/>
            <person name="Kerfeld C.A."/>
        </authorList>
    </citation>
    <scope>NUCLEOTIDE SEQUENCE [LARGE SCALE GENOMIC DNA]</scope>
    <source>
        <strain evidence="3">ATCC 29371 / PCC 7437</strain>
    </source>
</reference>
<dbReference type="Proteomes" id="UP000010473">
    <property type="component" value="Chromosome"/>
</dbReference>
<dbReference type="STRING" id="111780.Sta7437_1070"/>
<sequence length="458" mass="51959">MITNILQLSTQDISGGAEKIAYTLHHSYLVKGHNSWLAVGTKKSEESNILEIPNDKYRNPWAKLWLKTANPLFPIIEKNRVAWKFHRLLTQTIGQPKRWLERQLGHEELDFPASIDILNLPPQQPNILHCHNLHGEYFDLRVLPQLSKQIPTILTLHDAWLLSGHCAHSLTCDRWKTGCGQCPDLNISPAIKRDATAYNWQIKQQIYEKSKLYLATPSQWLMDKVEQSILQPAIIENKVIPNGIDLSIFHPGNKFAVRSKLSIPVNAKVILFTANTIRNNPWKDYQTMQTAINIVAECLNQEQILFIALGEDAPETQIGSAKIRFVPYQKHPETVASYYQAADVYIHAAKVDTFPNTILEALACGTPVVATAVAGIPEQIEDGGTGFLVAPGDINSLAIYIEKLLLDDVLRNQMSDRAAIVAKQKYGLERMVDEYVNWYQHILENYKYLVVERELNQN</sequence>
<name>K9XQ57_STAC7</name>
<protein>
    <submittedName>
        <fullName evidence="2">Glycosyl transferase group 1</fullName>
    </submittedName>
</protein>
<dbReference type="Pfam" id="PF00534">
    <property type="entry name" value="Glycos_transf_1"/>
    <property type="match status" value="1"/>
</dbReference>
<feature type="domain" description="Glycosyl transferase family 1" evidence="1">
    <location>
        <begin position="258"/>
        <end position="418"/>
    </location>
</feature>
<keyword evidence="3" id="KW-1185">Reference proteome</keyword>
<dbReference type="SUPFAM" id="SSF53756">
    <property type="entry name" value="UDP-Glycosyltransferase/glycogen phosphorylase"/>
    <property type="match status" value="1"/>
</dbReference>
<proteinExistence type="predicted"/>
<dbReference type="EMBL" id="CP003653">
    <property type="protein sequence ID" value="AFZ34648.1"/>
    <property type="molecule type" value="Genomic_DNA"/>
</dbReference>
<keyword evidence="2" id="KW-0808">Transferase</keyword>
<dbReference type="Gene3D" id="3.40.50.2000">
    <property type="entry name" value="Glycogen Phosphorylase B"/>
    <property type="match status" value="2"/>
</dbReference>
<dbReference type="AlphaFoldDB" id="K9XQ57"/>
<dbReference type="OrthoDB" id="9768685at2"/>